<sequence length="247" mass="27236">MHQKSSAYLLSLALALPCVAQSQTPSHPVVQWGLSAGVNQYKEPNLMELQGPEVGLHARAYNFNAMPQLHLEGDVFFGKQRYTSNSTGSMNGVHNIETRWRALMPVFANTANQHGLYAGLGLHTLWNDLRGTSSTGSGGYERSATQLWLPVRWVSNFWELEAGVLVYGRHTSKLSQANTSPPSADVVNTQKKGAYLQGQLNLQMDARHTLSPYVRYTGLGDSDVVSNAYEPASKRWQAGVAWQFTTP</sequence>
<feature type="chain" id="PRO_5016332510" description="Outer membrane protein beta-barrel domain-containing protein" evidence="1">
    <location>
        <begin position="21"/>
        <end position="247"/>
    </location>
</feature>
<dbReference type="SUPFAM" id="SSF69917">
    <property type="entry name" value="OMPT-like"/>
    <property type="match status" value="1"/>
</dbReference>
<reference evidence="2 3" key="1">
    <citation type="submission" date="2017-04" db="EMBL/GenBank/DDBJ databases">
        <title>Unexpected and diverse lifestyles within the genus Limnohabitans.</title>
        <authorList>
            <person name="Kasalicky V."/>
            <person name="Mehrshad M."/>
            <person name="Andrei S.-A."/>
            <person name="Salcher M."/>
            <person name="Kratochvilova H."/>
            <person name="Simek K."/>
            <person name="Ghai R."/>
        </authorList>
    </citation>
    <scope>NUCLEOTIDE SEQUENCE [LARGE SCALE GENOMIC DNA]</scope>
    <source>
        <strain evidence="2 3">MWH-C5</strain>
    </source>
</reference>
<evidence type="ECO:0000256" key="1">
    <source>
        <dbReference type="SAM" id="SignalP"/>
    </source>
</evidence>
<dbReference type="EMBL" id="NESP01000001">
    <property type="protein sequence ID" value="PUE58967.1"/>
    <property type="molecule type" value="Genomic_DNA"/>
</dbReference>
<evidence type="ECO:0000313" key="2">
    <source>
        <dbReference type="EMBL" id="PUE58967.1"/>
    </source>
</evidence>
<comment type="caution">
    <text evidence="2">The sequence shown here is derived from an EMBL/GenBank/DDBJ whole genome shotgun (WGS) entry which is preliminary data.</text>
</comment>
<gene>
    <name evidence="2" type="ORF">B9Z44_04785</name>
</gene>
<dbReference type="InterPro" id="IPR020080">
    <property type="entry name" value="OM_adhesin/peptidase_omptin"/>
</dbReference>
<organism evidence="2 3">
    <name type="scientific">Limnohabitans curvus</name>
    <dbReference type="NCBI Taxonomy" id="323423"/>
    <lineage>
        <taxon>Bacteria</taxon>
        <taxon>Pseudomonadati</taxon>
        <taxon>Pseudomonadota</taxon>
        <taxon>Betaproteobacteria</taxon>
        <taxon>Burkholderiales</taxon>
        <taxon>Comamonadaceae</taxon>
        <taxon>Limnohabitans</taxon>
    </lineage>
</organism>
<accession>A0A315FZZ6</accession>
<dbReference type="GO" id="GO:0004190">
    <property type="term" value="F:aspartic-type endopeptidase activity"/>
    <property type="evidence" value="ECO:0007669"/>
    <property type="project" value="InterPro"/>
</dbReference>
<proteinExistence type="predicted"/>
<feature type="signal peptide" evidence="1">
    <location>
        <begin position="1"/>
        <end position="20"/>
    </location>
</feature>
<dbReference type="Proteomes" id="UP000251341">
    <property type="component" value="Unassembled WGS sequence"/>
</dbReference>
<protein>
    <recommendedName>
        <fullName evidence="4">Outer membrane protein beta-barrel domain-containing protein</fullName>
    </recommendedName>
</protein>
<evidence type="ECO:0000313" key="3">
    <source>
        <dbReference type="Proteomes" id="UP000251341"/>
    </source>
</evidence>
<keyword evidence="3" id="KW-1185">Reference proteome</keyword>
<evidence type="ECO:0008006" key="4">
    <source>
        <dbReference type="Google" id="ProtNLM"/>
    </source>
</evidence>
<dbReference type="RefSeq" id="WP_108358267.1">
    <property type="nucleotide sequence ID" value="NZ_NESP01000001.1"/>
</dbReference>
<name>A0A315FZZ6_9BURK</name>
<keyword evidence="1" id="KW-0732">Signal</keyword>
<dbReference type="AlphaFoldDB" id="A0A315FZZ6"/>